<organism evidence="2 3">
    <name type="scientific">Kitasatospora phosalacinea</name>
    <dbReference type="NCBI Taxonomy" id="2065"/>
    <lineage>
        <taxon>Bacteria</taxon>
        <taxon>Bacillati</taxon>
        <taxon>Actinomycetota</taxon>
        <taxon>Actinomycetes</taxon>
        <taxon>Kitasatosporales</taxon>
        <taxon>Streptomycetaceae</taxon>
        <taxon>Kitasatospora</taxon>
    </lineage>
</organism>
<feature type="compositionally biased region" description="Basic and acidic residues" evidence="1">
    <location>
        <begin position="1"/>
        <end position="18"/>
    </location>
</feature>
<feature type="region of interest" description="Disordered" evidence="1">
    <location>
        <begin position="1"/>
        <end position="26"/>
    </location>
</feature>
<evidence type="ECO:0000256" key="1">
    <source>
        <dbReference type="SAM" id="MobiDB-lite"/>
    </source>
</evidence>
<evidence type="ECO:0000313" key="3">
    <source>
        <dbReference type="Proteomes" id="UP001165143"/>
    </source>
</evidence>
<gene>
    <name evidence="2" type="ORF">Kpho01_76100</name>
</gene>
<dbReference type="EMBL" id="BSRX01000101">
    <property type="protein sequence ID" value="GLW59600.1"/>
    <property type="molecule type" value="Genomic_DNA"/>
</dbReference>
<accession>A0A9W6PNN5</accession>
<dbReference type="AlphaFoldDB" id="A0A9W6PNN5"/>
<comment type="caution">
    <text evidence="2">The sequence shown here is derived from an EMBL/GenBank/DDBJ whole genome shotgun (WGS) entry which is preliminary data.</text>
</comment>
<dbReference type="Proteomes" id="UP001165143">
    <property type="component" value="Unassembled WGS sequence"/>
</dbReference>
<evidence type="ECO:0000313" key="2">
    <source>
        <dbReference type="EMBL" id="GLW59600.1"/>
    </source>
</evidence>
<sequence>MGRARHEGESAPLDDRPAARPNPGAGITAKVLGPVLELGPADRASLLDALDALDALEVWLDCEGSTACAPWSTWPWSWRRADSYRGPGDGRAAAAAAA</sequence>
<proteinExistence type="predicted"/>
<reference evidence="2" key="1">
    <citation type="submission" date="2023-02" db="EMBL/GenBank/DDBJ databases">
        <title>Kitasatospora phosalacinea NBRC 14362.</title>
        <authorList>
            <person name="Ichikawa N."/>
            <person name="Sato H."/>
            <person name="Tonouchi N."/>
        </authorList>
    </citation>
    <scope>NUCLEOTIDE SEQUENCE</scope>
    <source>
        <strain evidence="2">NBRC 14362</strain>
    </source>
</reference>
<name>A0A9W6PNN5_9ACTN</name>
<protein>
    <submittedName>
        <fullName evidence="2">Uncharacterized protein</fullName>
    </submittedName>
</protein>